<dbReference type="PANTHER" id="PTHR13789:SF309">
    <property type="entry name" value="PUTATIVE (AFU_ORTHOLOGUE AFUA_6G14510)-RELATED"/>
    <property type="match status" value="1"/>
</dbReference>
<dbReference type="STRING" id="33097.A0A150H211"/>
<dbReference type="InterPro" id="IPR036188">
    <property type="entry name" value="FAD/NAD-bd_sf"/>
</dbReference>
<dbReference type="Pfam" id="PF13450">
    <property type="entry name" value="NAD_binding_8"/>
    <property type="match status" value="1"/>
</dbReference>
<protein>
    <recommendedName>
        <fullName evidence="6">FAD dependent oxidoreductase domain-containing protein</fullName>
    </recommendedName>
</protein>
<comment type="caution">
    <text evidence="4">The sequence shown here is derived from an EMBL/GenBank/DDBJ whole genome shotgun (WGS) entry which is preliminary data.</text>
</comment>
<dbReference type="InterPro" id="IPR050493">
    <property type="entry name" value="FAD-dep_Monooxygenase_BioMet"/>
</dbReference>
<name>A0A150H211_GONPE</name>
<evidence type="ECO:0000313" key="5">
    <source>
        <dbReference type="Proteomes" id="UP000075714"/>
    </source>
</evidence>
<feature type="compositionally biased region" description="Basic and acidic residues" evidence="3">
    <location>
        <begin position="21"/>
        <end position="30"/>
    </location>
</feature>
<sequence>MATLGLQQTAAGGRCDAATRSPEDVAHLDQRPSNANGGAGGKQAAAARRGHGDVRRDAAASAAIETPFLEPGIQRPPLPAAAATPVPGSAVAASRASSVAGTAAGGVPYSGKVDLELEVAVLGAGITGLATALALKRVHPRLRVKVFDRRPPPSGPDRKYGSYCRLEPNGLRAAAAIDPRLRSLILRHGLRARPVLIHDTDGSLITRLEERGSGALRRFGEPYVTIGWYELEQALLTLLPPGTVQYNAQYAGHRERDDATYVLFRPSVPGGFRPTGGGPGGGAAAVAARPGDKPAPAVSSGPCPSLVRAGFLVACDGPFSEVRKRVVRDGDPQYDGVVKWLGRLPGDDVPSLPLDFNAVWLSPGRTFLSHSLAGGDVAWEAVVTDPDLRELGFRYNTATKHVERLAAVTPPTVDSFRSASVAREPSTK</sequence>
<dbReference type="GO" id="GO:0004497">
    <property type="term" value="F:monooxygenase activity"/>
    <property type="evidence" value="ECO:0007669"/>
    <property type="project" value="UniProtKB-KW"/>
</dbReference>
<keyword evidence="2" id="KW-0503">Monooxygenase</keyword>
<gene>
    <name evidence="4" type="ORF">GPECTOR_2g1429</name>
</gene>
<organism evidence="4 5">
    <name type="scientific">Gonium pectorale</name>
    <name type="common">Green alga</name>
    <dbReference type="NCBI Taxonomy" id="33097"/>
    <lineage>
        <taxon>Eukaryota</taxon>
        <taxon>Viridiplantae</taxon>
        <taxon>Chlorophyta</taxon>
        <taxon>core chlorophytes</taxon>
        <taxon>Chlorophyceae</taxon>
        <taxon>CS clade</taxon>
        <taxon>Chlamydomonadales</taxon>
        <taxon>Volvocaceae</taxon>
        <taxon>Gonium</taxon>
    </lineage>
</organism>
<dbReference type="OrthoDB" id="47494at2759"/>
<proteinExistence type="predicted"/>
<dbReference type="PANTHER" id="PTHR13789">
    <property type="entry name" value="MONOOXYGENASE"/>
    <property type="match status" value="1"/>
</dbReference>
<dbReference type="EMBL" id="LSYV01000003">
    <property type="protein sequence ID" value="KXZ55878.1"/>
    <property type="molecule type" value="Genomic_DNA"/>
</dbReference>
<dbReference type="SUPFAM" id="SSF51905">
    <property type="entry name" value="FAD/NAD(P)-binding domain"/>
    <property type="match status" value="1"/>
</dbReference>
<evidence type="ECO:0008006" key="6">
    <source>
        <dbReference type="Google" id="ProtNLM"/>
    </source>
</evidence>
<dbReference type="AlphaFoldDB" id="A0A150H211"/>
<dbReference type="PRINTS" id="PR00420">
    <property type="entry name" value="RNGMNOXGNASE"/>
</dbReference>
<keyword evidence="5" id="KW-1185">Reference proteome</keyword>
<evidence type="ECO:0000256" key="1">
    <source>
        <dbReference type="ARBA" id="ARBA00023002"/>
    </source>
</evidence>
<dbReference type="Gene3D" id="3.50.50.60">
    <property type="entry name" value="FAD/NAD(P)-binding domain"/>
    <property type="match status" value="2"/>
</dbReference>
<evidence type="ECO:0000313" key="4">
    <source>
        <dbReference type="EMBL" id="KXZ55878.1"/>
    </source>
</evidence>
<accession>A0A150H211</accession>
<reference evidence="5" key="1">
    <citation type="journal article" date="2016" name="Nat. Commun.">
        <title>The Gonium pectorale genome demonstrates co-option of cell cycle regulation during the evolution of multicellularity.</title>
        <authorList>
            <person name="Hanschen E.R."/>
            <person name="Marriage T.N."/>
            <person name="Ferris P.J."/>
            <person name="Hamaji T."/>
            <person name="Toyoda A."/>
            <person name="Fujiyama A."/>
            <person name="Neme R."/>
            <person name="Noguchi H."/>
            <person name="Minakuchi Y."/>
            <person name="Suzuki M."/>
            <person name="Kawai-Toyooka H."/>
            <person name="Smith D.R."/>
            <person name="Sparks H."/>
            <person name="Anderson J."/>
            <person name="Bakaric R."/>
            <person name="Luria V."/>
            <person name="Karger A."/>
            <person name="Kirschner M.W."/>
            <person name="Durand P.M."/>
            <person name="Michod R.E."/>
            <person name="Nozaki H."/>
            <person name="Olson B.J."/>
        </authorList>
    </citation>
    <scope>NUCLEOTIDE SEQUENCE [LARGE SCALE GENOMIC DNA]</scope>
    <source>
        <strain evidence="5">NIES-2863</strain>
    </source>
</reference>
<evidence type="ECO:0000256" key="2">
    <source>
        <dbReference type="ARBA" id="ARBA00023033"/>
    </source>
</evidence>
<feature type="compositionally biased region" description="Polar residues" evidence="3">
    <location>
        <begin position="1"/>
        <end position="10"/>
    </location>
</feature>
<evidence type="ECO:0000256" key="3">
    <source>
        <dbReference type="SAM" id="MobiDB-lite"/>
    </source>
</evidence>
<feature type="region of interest" description="Disordered" evidence="3">
    <location>
        <begin position="1"/>
        <end position="59"/>
    </location>
</feature>
<keyword evidence="1" id="KW-0560">Oxidoreductase</keyword>
<dbReference type="Proteomes" id="UP000075714">
    <property type="component" value="Unassembled WGS sequence"/>
</dbReference>